<dbReference type="SUPFAM" id="SSF52058">
    <property type="entry name" value="L domain-like"/>
    <property type="match status" value="2"/>
</dbReference>
<evidence type="ECO:0000313" key="2">
    <source>
        <dbReference type="Proteomes" id="UP000637513"/>
    </source>
</evidence>
<dbReference type="RefSeq" id="WP_249304043.1">
    <property type="nucleotide sequence ID" value="NZ_JACRSW010000017.1"/>
</dbReference>
<evidence type="ECO:0000313" key="1">
    <source>
        <dbReference type="EMBL" id="MBC8557116.1"/>
    </source>
</evidence>
<dbReference type="InterPro" id="IPR026906">
    <property type="entry name" value="LRR_5"/>
</dbReference>
<dbReference type="InterPro" id="IPR053139">
    <property type="entry name" value="Surface_bspA-like"/>
</dbReference>
<sequence length="821" mass="91963">MKKHTKLLTGFLIGISLAFGVPGAMVKAGSYYTAKVNSYAPEKYVDEQGICYRLDENTEEYSVTDFEQKYDTSGKPIITQITIPDMVYFRKVTKMEKAFAGHKELTFVQIGKNIRETRQTFEGCTGLKEVDLKNVQTIGDRTFKGCDTLQKVVAKEVEGIGQQAFMNCGALQNINIGYNLNYISDQAFYNCKKLSKIRLPKDSIGRESFKNCISLSKANFYKRSKDYTVDKNAFQNTKLEKKAKKEKRPLVVQKTLISVPYNIKKLSIDGKKISCVASGAFLSGTKVNKVTIKNVNNIHYNMFLGCKTKELVIYNAKYMDDNVFEGLARLKKATITGKVSITSKMIGYLKNPKKLTLYVNASRVNTLQKKLKCKVRAISKKKIVKGAFYQDTSFQGNKAVEDDQGIIYQDNGGTYSIVGFKQKYDANGNALTVNLVIPAKINDCYITGMSDKVFADRKEITSVIFENGSELVEISKEAFRGCNKLEKVVLPNTITYIQNKAFMDCTGLKDINFPDNLYAILDSAFRNDVSLQNIHFSQKLNLVGYHSFENCTSITEISFASKIRAICAKAFYQCKALEKVSISNVPESLNVSADAWNGTKWLTAFTEKNQPAIANGVLLCGTNVDGKVVLNGKDIKLIAGYSFAKGKKLKELQITGVDHIGENAFEENALQSANIKNVKKMDKEIFKDTKKLTKLSVSGMKKINYMAFANMRGLKKVTLGKDVSEIGLRAFSGCDKLVSVRFNTTKKVTWECKSEQEKTIPIEPLTFAGCRKLRHVYMKSTAFSKDMVHVLGRKVTLHVPQKVVKKYRKSAFINCKVAAQK</sequence>
<dbReference type="SUPFAM" id="SSF52047">
    <property type="entry name" value="RNI-like"/>
    <property type="match status" value="1"/>
</dbReference>
<keyword evidence="2" id="KW-1185">Reference proteome</keyword>
<organism evidence="1 2">
    <name type="scientific">Jutongia hominis</name>
    <dbReference type="NCBI Taxonomy" id="2763664"/>
    <lineage>
        <taxon>Bacteria</taxon>
        <taxon>Bacillati</taxon>
        <taxon>Bacillota</taxon>
        <taxon>Clostridia</taxon>
        <taxon>Lachnospirales</taxon>
        <taxon>Lachnospiraceae</taxon>
        <taxon>Jutongia</taxon>
    </lineage>
</organism>
<accession>A0ABR7MTH7</accession>
<dbReference type="Proteomes" id="UP000637513">
    <property type="component" value="Unassembled WGS sequence"/>
</dbReference>
<dbReference type="PANTHER" id="PTHR45661:SF3">
    <property type="entry name" value="IG-LIKE DOMAIN-CONTAINING PROTEIN"/>
    <property type="match status" value="1"/>
</dbReference>
<dbReference type="Gene3D" id="3.80.10.10">
    <property type="entry name" value="Ribonuclease Inhibitor"/>
    <property type="match status" value="5"/>
</dbReference>
<dbReference type="PANTHER" id="PTHR45661">
    <property type="entry name" value="SURFACE ANTIGEN"/>
    <property type="match status" value="1"/>
</dbReference>
<dbReference type="Pfam" id="PF13306">
    <property type="entry name" value="LRR_5"/>
    <property type="match status" value="5"/>
</dbReference>
<protein>
    <submittedName>
        <fullName evidence="1">Leucine-rich repeat protein</fullName>
    </submittedName>
</protein>
<gene>
    <name evidence="1" type="ORF">H8700_05275</name>
</gene>
<reference evidence="1 2" key="1">
    <citation type="submission" date="2020-08" db="EMBL/GenBank/DDBJ databases">
        <title>Genome public.</title>
        <authorList>
            <person name="Liu C."/>
            <person name="Sun Q."/>
        </authorList>
    </citation>
    <scope>NUCLEOTIDE SEQUENCE [LARGE SCALE GENOMIC DNA]</scope>
    <source>
        <strain evidence="1 2">BX3</strain>
    </source>
</reference>
<name>A0ABR7MTH7_9FIRM</name>
<comment type="caution">
    <text evidence="1">The sequence shown here is derived from an EMBL/GenBank/DDBJ whole genome shotgun (WGS) entry which is preliminary data.</text>
</comment>
<dbReference type="InterPro" id="IPR032675">
    <property type="entry name" value="LRR_dom_sf"/>
</dbReference>
<proteinExistence type="predicted"/>
<dbReference type="EMBL" id="JACRSW010000017">
    <property type="protein sequence ID" value="MBC8557116.1"/>
    <property type="molecule type" value="Genomic_DNA"/>
</dbReference>